<evidence type="ECO:0000256" key="4">
    <source>
        <dbReference type="ARBA" id="ARBA00022525"/>
    </source>
</evidence>
<organism evidence="11 12">
    <name type="scientific">Hevea brasiliensis</name>
    <name type="common">Para rubber tree</name>
    <name type="synonym">Siphonia brasiliensis</name>
    <dbReference type="NCBI Taxonomy" id="3981"/>
    <lineage>
        <taxon>Eukaryota</taxon>
        <taxon>Viridiplantae</taxon>
        <taxon>Streptophyta</taxon>
        <taxon>Embryophyta</taxon>
        <taxon>Tracheophyta</taxon>
        <taxon>Spermatophyta</taxon>
        <taxon>Magnoliopsida</taxon>
        <taxon>eudicotyledons</taxon>
        <taxon>Gunneridae</taxon>
        <taxon>Pentapetalae</taxon>
        <taxon>rosids</taxon>
        <taxon>fabids</taxon>
        <taxon>Malpighiales</taxon>
        <taxon>Euphorbiaceae</taxon>
        <taxon>Crotonoideae</taxon>
        <taxon>Micrandreae</taxon>
        <taxon>Hevea</taxon>
    </lineage>
</organism>
<dbReference type="Proteomes" id="UP001174677">
    <property type="component" value="Chromosome 14"/>
</dbReference>
<keyword evidence="12" id="KW-1185">Reference proteome</keyword>
<evidence type="ECO:0000313" key="12">
    <source>
        <dbReference type="Proteomes" id="UP001174677"/>
    </source>
</evidence>
<evidence type="ECO:0000256" key="5">
    <source>
        <dbReference type="ARBA" id="ARBA00022801"/>
    </source>
</evidence>
<keyword evidence="3" id="KW-0134">Cell wall</keyword>
<dbReference type="Pfam" id="PF00295">
    <property type="entry name" value="Glyco_hydro_28"/>
    <property type="match status" value="1"/>
</dbReference>
<keyword evidence="7" id="KW-0961">Cell wall biogenesis/degradation</keyword>
<evidence type="ECO:0000313" key="11">
    <source>
        <dbReference type="EMBL" id="KAJ9158788.1"/>
    </source>
</evidence>
<reference evidence="11" key="1">
    <citation type="journal article" date="2023" name="Plant Biotechnol. J.">
        <title>Chromosome-level wild Hevea brasiliensis genome provides new tools for genomic-assisted breeding and valuable loci to elevate rubber yield.</title>
        <authorList>
            <person name="Cheng H."/>
            <person name="Song X."/>
            <person name="Hu Y."/>
            <person name="Wu T."/>
            <person name="Yang Q."/>
            <person name="An Z."/>
            <person name="Feng S."/>
            <person name="Deng Z."/>
            <person name="Wu W."/>
            <person name="Zeng X."/>
            <person name="Tu M."/>
            <person name="Wang X."/>
            <person name="Huang H."/>
        </authorList>
    </citation>
    <scope>NUCLEOTIDE SEQUENCE</scope>
    <source>
        <strain evidence="11">MT/VB/25A 57/8</strain>
    </source>
</reference>
<evidence type="ECO:0000256" key="9">
    <source>
        <dbReference type="RuleBase" id="RU361169"/>
    </source>
</evidence>
<keyword evidence="10" id="KW-0732">Signal</keyword>
<keyword evidence="5 9" id="KW-0378">Hydrolase</keyword>
<dbReference type="InterPro" id="IPR006626">
    <property type="entry name" value="PbH1"/>
</dbReference>
<dbReference type="PANTHER" id="PTHR31375">
    <property type="match status" value="1"/>
</dbReference>
<feature type="chain" id="PRO_5046144361" description="Polygalacturonase" evidence="10">
    <location>
        <begin position="26"/>
        <end position="439"/>
    </location>
</feature>
<comment type="similarity">
    <text evidence="2 9">Belongs to the glycosyl hydrolase 28 family.</text>
</comment>
<dbReference type="InterPro" id="IPR000743">
    <property type="entry name" value="Glyco_hydro_28"/>
</dbReference>
<name>A0ABQ9L3W6_HEVBR</name>
<sequence>MLPQNPPKHLLFLFLVLTFFTYCFGTYQENPHAILEQDKKMSSKPVFSSFSKLVRHGNTSTTVSSSNIIQINVDDFGAKANGTDDSEAFKKAWDKACSSNETANIVVPENKTYLLKPVTFSGPCQSDLTFQINGTIVAPGDMREYEDDRSYWIVFDNVQKLGVNGGGTIDGNGREWWENSCKINKSNPCEDGPTAVTFNECNNLIVSNLGFKNAQQMHLRFESCINVSAVNLTVTAPGNSPNTDGIHVTGTQNIIIRNCVIGTGDDCISIVDGSRNVKATNITCGPGHGISIGSLGANNSEAEVSGVSVDRAKLSGTTNGVRIKTWQGGSGYAKNITFKNIIMKNVSNPIIINQNYCEKDVPCPPEQKSAVQVSNVIYKNITGTSATEVAVNFNCSRTFPCQGIQLQGINLEYEENETDIADCVNVQLTDIGNVYPRCN</sequence>
<gene>
    <name evidence="11" type="ORF">P3X46_024335</name>
</gene>
<dbReference type="SUPFAM" id="SSF51126">
    <property type="entry name" value="Pectin lyase-like"/>
    <property type="match status" value="1"/>
</dbReference>
<keyword evidence="6 9" id="KW-0326">Glycosidase</keyword>
<dbReference type="PROSITE" id="PS00502">
    <property type="entry name" value="POLYGALACTURONASE"/>
    <property type="match status" value="1"/>
</dbReference>
<dbReference type="EMBL" id="JARPOI010000014">
    <property type="protein sequence ID" value="KAJ9158788.1"/>
    <property type="molecule type" value="Genomic_DNA"/>
</dbReference>
<feature type="signal peptide" evidence="10">
    <location>
        <begin position="1"/>
        <end position="25"/>
    </location>
</feature>
<accession>A0ABQ9L3W6</accession>
<dbReference type="InterPro" id="IPR011050">
    <property type="entry name" value="Pectin_lyase_fold/virulence"/>
</dbReference>
<evidence type="ECO:0000256" key="3">
    <source>
        <dbReference type="ARBA" id="ARBA00022512"/>
    </source>
</evidence>
<feature type="active site" evidence="8">
    <location>
        <position position="288"/>
    </location>
</feature>
<evidence type="ECO:0000256" key="1">
    <source>
        <dbReference type="ARBA" id="ARBA00004191"/>
    </source>
</evidence>
<evidence type="ECO:0008006" key="13">
    <source>
        <dbReference type="Google" id="ProtNLM"/>
    </source>
</evidence>
<comment type="subcellular location">
    <subcellularLocation>
        <location evidence="1">Secreted</location>
        <location evidence="1">Cell wall</location>
    </subcellularLocation>
</comment>
<comment type="caution">
    <text evidence="11">The sequence shown here is derived from an EMBL/GenBank/DDBJ whole genome shotgun (WGS) entry which is preliminary data.</text>
</comment>
<dbReference type="Gene3D" id="2.160.20.10">
    <property type="entry name" value="Single-stranded right-handed beta-helix, Pectin lyase-like"/>
    <property type="match status" value="1"/>
</dbReference>
<evidence type="ECO:0000256" key="8">
    <source>
        <dbReference type="PROSITE-ProRule" id="PRU10052"/>
    </source>
</evidence>
<evidence type="ECO:0000256" key="2">
    <source>
        <dbReference type="ARBA" id="ARBA00008834"/>
    </source>
</evidence>
<evidence type="ECO:0000256" key="6">
    <source>
        <dbReference type="ARBA" id="ARBA00023295"/>
    </source>
</evidence>
<proteinExistence type="inferred from homology"/>
<evidence type="ECO:0000256" key="7">
    <source>
        <dbReference type="ARBA" id="ARBA00023316"/>
    </source>
</evidence>
<dbReference type="InterPro" id="IPR012334">
    <property type="entry name" value="Pectin_lyas_fold"/>
</dbReference>
<protein>
    <recommendedName>
        <fullName evidence="13">Polygalacturonase</fullName>
    </recommendedName>
</protein>
<evidence type="ECO:0000256" key="10">
    <source>
        <dbReference type="SAM" id="SignalP"/>
    </source>
</evidence>
<dbReference type="SMART" id="SM00710">
    <property type="entry name" value="PbH1"/>
    <property type="match status" value="4"/>
</dbReference>
<keyword evidence="4" id="KW-0964">Secreted</keyword>